<accession>A0A5B8VC73</accession>
<reference evidence="2 3" key="1">
    <citation type="journal article" date="2016" name="Int. J. Syst. Evol. Microbiol.">
        <title>Panacibacter ginsenosidivorans gen. nov., sp. nov., with ginsenoside converting activity isolated from soil of a ginseng field.</title>
        <authorList>
            <person name="Siddiqi M.Z."/>
            <person name="Muhammad Shafi S."/>
            <person name="Choi K.D."/>
            <person name="Im W.T."/>
        </authorList>
    </citation>
    <scope>NUCLEOTIDE SEQUENCE [LARGE SCALE GENOMIC DNA]</scope>
    <source>
        <strain evidence="2 3">Gsoil1550</strain>
    </source>
</reference>
<name>A0A5B8VC73_9BACT</name>
<dbReference type="SUPFAM" id="SSF52540">
    <property type="entry name" value="P-loop containing nucleoside triphosphate hydrolases"/>
    <property type="match status" value="1"/>
</dbReference>
<keyword evidence="1" id="KW-0472">Membrane</keyword>
<dbReference type="AlphaFoldDB" id="A0A5B8VC73"/>
<evidence type="ECO:0000256" key="1">
    <source>
        <dbReference type="SAM" id="Phobius"/>
    </source>
</evidence>
<dbReference type="RefSeq" id="WP_147191867.1">
    <property type="nucleotide sequence ID" value="NZ_CP042435.1"/>
</dbReference>
<proteinExistence type="predicted"/>
<organism evidence="2 3">
    <name type="scientific">Panacibacter ginsenosidivorans</name>
    <dbReference type="NCBI Taxonomy" id="1813871"/>
    <lineage>
        <taxon>Bacteria</taxon>
        <taxon>Pseudomonadati</taxon>
        <taxon>Bacteroidota</taxon>
        <taxon>Chitinophagia</taxon>
        <taxon>Chitinophagales</taxon>
        <taxon>Chitinophagaceae</taxon>
        <taxon>Panacibacter</taxon>
    </lineage>
</organism>
<dbReference type="InterPro" id="IPR027417">
    <property type="entry name" value="P-loop_NTPase"/>
</dbReference>
<dbReference type="OrthoDB" id="285690at2"/>
<dbReference type="Gene3D" id="3.40.50.300">
    <property type="entry name" value="P-loop containing nucleotide triphosphate hydrolases"/>
    <property type="match status" value="1"/>
</dbReference>
<dbReference type="PANTHER" id="PTHR36978:SF4">
    <property type="entry name" value="P-LOOP CONTAINING NUCLEOSIDE TRIPHOSPHATE HYDROLASE PROTEIN"/>
    <property type="match status" value="1"/>
</dbReference>
<keyword evidence="1" id="KW-0812">Transmembrane</keyword>
<dbReference type="KEGG" id="pgin:FRZ67_18070"/>
<keyword evidence="3" id="KW-1185">Reference proteome</keyword>
<feature type="transmembrane region" description="Helical" evidence="1">
    <location>
        <begin position="222"/>
        <end position="242"/>
    </location>
</feature>
<keyword evidence="1" id="KW-1133">Transmembrane helix</keyword>
<dbReference type="Proteomes" id="UP000321533">
    <property type="component" value="Chromosome"/>
</dbReference>
<evidence type="ECO:0000313" key="3">
    <source>
        <dbReference type="Proteomes" id="UP000321533"/>
    </source>
</evidence>
<evidence type="ECO:0008006" key="4">
    <source>
        <dbReference type="Google" id="ProtNLM"/>
    </source>
</evidence>
<dbReference type="PANTHER" id="PTHR36978">
    <property type="entry name" value="P-LOOP CONTAINING NUCLEOTIDE TRIPHOSPHATE HYDROLASE"/>
    <property type="match status" value="1"/>
</dbReference>
<dbReference type="Pfam" id="PF17784">
    <property type="entry name" value="Sulfotransfer_4"/>
    <property type="match status" value="1"/>
</dbReference>
<sequence>MGLKVIGAGFGRTGTMSTYKALPELGFPCYHMMEIIGNKENKSHIDFWNKVANEPEGKQHNWEEVFSNYTAAVDNPACCVWKELMVAYPDAKVLLTVHPKGAEAWYKSTMETIYFTEILWQFKVLKAVVPFMRKFGDVSTKLIWQRSHKGTMENKEAAIAHYKQHIEDVKATVPADKLLIFSVDQGWGPLCKFLGVEVPATPFPNVNDKAQVKKTIADFTKGAYIILGLGVVILIAILFALFKIFS</sequence>
<protein>
    <recommendedName>
        <fullName evidence="4">Sulfotransferase family protein</fullName>
    </recommendedName>
</protein>
<dbReference type="EMBL" id="CP042435">
    <property type="protein sequence ID" value="QEC69127.1"/>
    <property type="molecule type" value="Genomic_DNA"/>
</dbReference>
<dbReference type="InterPro" id="IPR040632">
    <property type="entry name" value="Sulfotransfer_4"/>
</dbReference>
<evidence type="ECO:0000313" key="2">
    <source>
        <dbReference type="EMBL" id="QEC69127.1"/>
    </source>
</evidence>
<gene>
    <name evidence="2" type="ORF">FRZ67_18070</name>
</gene>